<feature type="transmembrane region" description="Helical" evidence="2">
    <location>
        <begin position="339"/>
        <end position="363"/>
    </location>
</feature>
<accession>A0A2C6JD00</accession>
<evidence type="ECO:0000313" key="3">
    <source>
        <dbReference type="EMBL" id="PHJ16021.1"/>
    </source>
</evidence>
<feature type="transmembrane region" description="Helical" evidence="2">
    <location>
        <begin position="125"/>
        <end position="142"/>
    </location>
</feature>
<dbReference type="AlphaFoldDB" id="A0A2C6JD00"/>
<evidence type="ECO:0000256" key="1">
    <source>
        <dbReference type="SAM" id="MobiDB-lite"/>
    </source>
</evidence>
<feature type="transmembrane region" description="Helical" evidence="2">
    <location>
        <begin position="306"/>
        <end position="332"/>
    </location>
</feature>
<dbReference type="OrthoDB" id="2016540at2759"/>
<keyword evidence="4" id="KW-1185">Reference proteome</keyword>
<gene>
    <name evidence="3" type="ORF">CSUI_010169</name>
</gene>
<proteinExistence type="predicted"/>
<feature type="region of interest" description="Disordered" evidence="1">
    <location>
        <begin position="1"/>
        <end position="31"/>
    </location>
</feature>
<evidence type="ECO:0000313" key="4">
    <source>
        <dbReference type="Proteomes" id="UP000221165"/>
    </source>
</evidence>
<keyword evidence="2" id="KW-0472">Membrane</keyword>
<dbReference type="EMBL" id="MIGC01006781">
    <property type="protein sequence ID" value="PHJ16021.1"/>
    <property type="molecule type" value="Genomic_DNA"/>
</dbReference>
<evidence type="ECO:0000256" key="2">
    <source>
        <dbReference type="SAM" id="Phobius"/>
    </source>
</evidence>
<name>A0A2C6JD00_9APIC</name>
<dbReference type="VEuPathDB" id="ToxoDB:CSUI_010169"/>
<reference evidence="3 4" key="1">
    <citation type="journal article" date="2017" name="Int. J. Parasitol.">
        <title>The genome of the protozoan parasite Cystoisospora suis and a reverse vaccinology approach to identify vaccine candidates.</title>
        <authorList>
            <person name="Palmieri N."/>
            <person name="Shrestha A."/>
            <person name="Ruttkowski B."/>
            <person name="Beck T."/>
            <person name="Vogl C."/>
            <person name="Tomley F."/>
            <person name="Blake D.P."/>
            <person name="Joachim A."/>
        </authorList>
    </citation>
    <scope>NUCLEOTIDE SEQUENCE [LARGE SCALE GENOMIC DNA]</scope>
    <source>
        <strain evidence="3 4">Wien I</strain>
    </source>
</reference>
<feature type="transmembrane region" description="Helical" evidence="2">
    <location>
        <begin position="423"/>
        <end position="445"/>
    </location>
</feature>
<keyword evidence="2" id="KW-0812">Transmembrane</keyword>
<keyword evidence="2" id="KW-1133">Transmembrane helix</keyword>
<feature type="compositionally biased region" description="Basic and acidic residues" evidence="1">
    <location>
        <begin position="1"/>
        <end position="11"/>
    </location>
</feature>
<dbReference type="GeneID" id="94433485"/>
<sequence>MPRLRSGRDTADPTATPPSGVPAKENVAGGMPSGDVARRITKLLSFSPPLASPNGLEGCSCGPTSSSCSCSSSSCINWVALRLEQHKRRKQLTLLRSPIRVLSNFLLSVCDFLAAAIHYVVVHPMTAWISLVLLALYGLSYVEGPHSGLLREAWTNTLLTVWWVGLGVLSSIGLGSGMHSGLLFLFPQIYFICSTAEHCNSLAFDARRNMWDGVLKPGEHFECESGGGDKAEITFMALVFKAFPYALLWGLGTALGELPPYAASYAAARSKLADEEFEELEQELKTGKPSMVTRMKVWMLHLVRNYGALSVFLLSCWPNMLFDLCGIVCGHFMMPFWEFFIALFLGKAVVKTLMQVAFFVFLFSSQYDQLRAHMLGEIAKVWPISVYVHKKYGGNEQFEKFVLNEIHYMRAGIEQTGRTSVGWSVSTVFGAIVAAFIFLFCLACIEQFAQMRQKKLDEKLNVRIAEILDAQDHVLPASRKAGSAKDK</sequence>
<dbReference type="Proteomes" id="UP000221165">
    <property type="component" value="Unassembled WGS sequence"/>
</dbReference>
<protein>
    <submittedName>
        <fullName evidence="3">Tdc1</fullName>
    </submittedName>
</protein>
<organism evidence="3 4">
    <name type="scientific">Cystoisospora suis</name>
    <dbReference type="NCBI Taxonomy" id="483139"/>
    <lineage>
        <taxon>Eukaryota</taxon>
        <taxon>Sar</taxon>
        <taxon>Alveolata</taxon>
        <taxon>Apicomplexa</taxon>
        <taxon>Conoidasida</taxon>
        <taxon>Coccidia</taxon>
        <taxon>Eucoccidiorida</taxon>
        <taxon>Eimeriorina</taxon>
        <taxon>Sarcocystidae</taxon>
        <taxon>Cystoisospora</taxon>
    </lineage>
</organism>
<comment type="caution">
    <text evidence="3">The sequence shown here is derived from an EMBL/GenBank/DDBJ whole genome shotgun (WGS) entry which is preliminary data.</text>
</comment>
<dbReference type="RefSeq" id="XP_067917753.1">
    <property type="nucleotide sequence ID" value="XM_068070274.1"/>
</dbReference>
<feature type="transmembrane region" description="Helical" evidence="2">
    <location>
        <begin position="154"/>
        <end position="174"/>
    </location>
</feature>